<evidence type="ECO:0000256" key="9">
    <source>
        <dbReference type="ARBA" id="ARBA00023315"/>
    </source>
</evidence>
<keyword evidence="9 14" id="KW-0012">Acyltransferase</keyword>
<evidence type="ECO:0000256" key="11">
    <source>
        <dbReference type="ARBA" id="ARBA00047906"/>
    </source>
</evidence>
<comment type="catalytic activity">
    <reaction evidence="11">
        <text>1'-[1,2-diacyl-sn-glycero-3-phospho],3'-[1-acyl-sn-glycero-3-phospho]-glycerol + a 1,2-diacyl-sn-glycero-3-phosphocholine = a cardiolipin + a 1-acyl-sn-glycero-3-phosphocholine</text>
        <dbReference type="Rhea" id="RHEA:33731"/>
        <dbReference type="ChEBI" id="CHEBI:57643"/>
        <dbReference type="ChEBI" id="CHEBI:58168"/>
        <dbReference type="ChEBI" id="CHEBI:62237"/>
        <dbReference type="ChEBI" id="CHEBI:64743"/>
    </reaction>
    <physiologicalReaction direction="left-to-right" evidence="11">
        <dbReference type="Rhea" id="RHEA:33732"/>
    </physiologicalReaction>
    <physiologicalReaction direction="right-to-left" evidence="11">
        <dbReference type="Rhea" id="RHEA:33733"/>
    </physiologicalReaction>
</comment>
<evidence type="ECO:0000256" key="5">
    <source>
        <dbReference type="ARBA" id="ARBA00022792"/>
    </source>
</evidence>
<reference evidence="14" key="1">
    <citation type="submission" date="2022-06" db="EMBL/GenBank/DDBJ databases">
        <authorList>
            <consortium name="SYNGENTA / RWTH Aachen University"/>
        </authorList>
    </citation>
    <scope>NUCLEOTIDE SEQUENCE</scope>
</reference>
<gene>
    <name evidence="14" type="ORF">PPACK8108_LOCUS6507</name>
</gene>
<evidence type="ECO:0000256" key="2">
    <source>
        <dbReference type="ARBA" id="ARBA00010524"/>
    </source>
</evidence>
<evidence type="ECO:0000256" key="1">
    <source>
        <dbReference type="ARBA" id="ARBA00004137"/>
    </source>
</evidence>
<dbReference type="CDD" id="cd07989">
    <property type="entry name" value="LPLAT_AGPAT-like"/>
    <property type="match status" value="1"/>
</dbReference>
<keyword evidence="3" id="KW-0808">Transferase</keyword>
<dbReference type="InterPro" id="IPR002123">
    <property type="entry name" value="Plipid/glycerol_acylTrfase"/>
</dbReference>
<evidence type="ECO:0000259" key="13">
    <source>
        <dbReference type="SMART" id="SM00563"/>
    </source>
</evidence>
<comment type="subcellular location">
    <subcellularLocation>
        <location evidence="1">Mitochondrion inner membrane</location>
        <topology evidence="1">Peripheral membrane protein</topology>
        <orientation evidence="1">Intermembrane side</orientation>
    </subcellularLocation>
    <subcellularLocation>
        <location evidence="10">Mitochondrion outer membrane</location>
        <topology evidence="10">Peripheral membrane protein</topology>
        <orientation evidence="10">Intermembrane side</orientation>
    </subcellularLocation>
</comment>
<evidence type="ECO:0000256" key="7">
    <source>
        <dbReference type="ARBA" id="ARBA00023128"/>
    </source>
</evidence>
<dbReference type="InterPro" id="IPR000872">
    <property type="entry name" value="Tafazzin"/>
</dbReference>
<proteinExistence type="inferred from homology"/>
<comment type="similarity">
    <text evidence="2 12">Belongs to the taffazin family.</text>
</comment>
<sequence length="260" mass="29872">MSSYIAGVMSIFKPLLQFGMKETQIEGLPILLELLDRPSPKPRGLITISNHISTLDDPIIWGIMPFSTFFNTEKVRWTLGASDILFTNQFLSFLFRNGQVIETFRGKGIYQQALDISISKLNDSQWVHIFPEGKVNQTLNNPKHQLLRFKWGVSRLVLESRAAPIIVPIWLKGFDKVMPEGRPVPQKFLPRLNQRVSIKVSPPIQAPLIEEFRTSYHSIQKSFNKSNTFFPKILMDHPEAKEIRIELASLLRKELLLTSF</sequence>
<dbReference type="Proteomes" id="UP001153365">
    <property type="component" value="Unassembled WGS sequence"/>
</dbReference>
<accession>A0AAV0ASW1</accession>
<keyword evidence="7" id="KW-0496">Mitochondrion</keyword>
<dbReference type="AlphaFoldDB" id="A0AAV0ASW1"/>
<dbReference type="PRINTS" id="PR00979">
    <property type="entry name" value="TAFAZZIN"/>
</dbReference>
<evidence type="ECO:0000256" key="6">
    <source>
        <dbReference type="ARBA" id="ARBA00023098"/>
    </source>
</evidence>
<keyword evidence="4" id="KW-1000">Mitochondrion outer membrane</keyword>
<protein>
    <recommendedName>
        <fullName evidence="12">Tafazzin family protein</fullName>
    </recommendedName>
</protein>
<evidence type="ECO:0000313" key="15">
    <source>
        <dbReference type="Proteomes" id="UP001153365"/>
    </source>
</evidence>
<name>A0AAV0ASW1_PHAPC</name>
<feature type="domain" description="Phospholipid/glycerol acyltransferase" evidence="13">
    <location>
        <begin position="45"/>
        <end position="174"/>
    </location>
</feature>
<keyword evidence="6" id="KW-0443">Lipid metabolism</keyword>
<evidence type="ECO:0000256" key="8">
    <source>
        <dbReference type="ARBA" id="ARBA00023136"/>
    </source>
</evidence>
<dbReference type="SUPFAM" id="SSF69593">
    <property type="entry name" value="Glycerol-3-phosphate (1)-acyltransferase"/>
    <property type="match status" value="1"/>
</dbReference>
<evidence type="ECO:0000256" key="12">
    <source>
        <dbReference type="RuleBase" id="RU365062"/>
    </source>
</evidence>
<evidence type="ECO:0000256" key="10">
    <source>
        <dbReference type="ARBA" id="ARBA00024323"/>
    </source>
</evidence>
<dbReference type="GO" id="GO:0005743">
    <property type="term" value="C:mitochondrial inner membrane"/>
    <property type="evidence" value="ECO:0007669"/>
    <property type="project" value="UniProtKB-SubCell"/>
</dbReference>
<evidence type="ECO:0000256" key="4">
    <source>
        <dbReference type="ARBA" id="ARBA00022787"/>
    </source>
</evidence>
<dbReference type="GO" id="GO:0035965">
    <property type="term" value="P:cardiolipin acyl-chain remodeling"/>
    <property type="evidence" value="ECO:0007669"/>
    <property type="project" value="TreeGrafter"/>
</dbReference>
<dbReference type="Pfam" id="PF01553">
    <property type="entry name" value="Acyltransferase"/>
    <property type="match status" value="1"/>
</dbReference>
<organism evidence="14 15">
    <name type="scientific">Phakopsora pachyrhizi</name>
    <name type="common">Asian soybean rust disease fungus</name>
    <dbReference type="NCBI Taxonomy" id="170000"/>
    <lineage>
        <taxon>Eukaryota</taxon>
        <taxon>Fungi</taxon>
        <taxon>Dikarya</taxon>
        <taxon>Basidiomycota</taxon>
        <taxon>Pucciniomycotina</taxon>
        <taxon>Pucciniomycetes</taxon>
        <taxon>Pucciniales</taxon>
        <taxon>Phakopsoraceae</taxon>
        <taxon>Phakopsora</taxon>
    </lineage>
</organism>
<dbReference type="GO" id="GO:0007007">
    <property type="term" value="P:inner mitochondrial membrane organization"/>
    <property type="evidence" value="ECO:0007669"/>
    <property type="project" value="TreeGrafter"/>
</dbReference>
<dbReference type="PANTHER" id="PTHR12497:SF0">
    <property type="entry name" value="TAFAZZIN"/>
    <property type="match status" value="1"/>
</dbReference>
<keyword evidence="15" id="KW-1185">Reference proteome</keyword>
<dbReference type="EMBL" id="CALTRL010001237">
    <property type="protein sequence ID" value="CAH7671700.1"/>
    <property type="molecule type" value="Genomic_DNA"/>
</dbReference>
<dbReference type="PANTHER" id="PTHR12497">
    <property type="entry name" value="TAZ PROTEIN TAFAZZIN"/>
    <property type="match status" value="1"/>
</dbReference>
<keyword evidence="8" id="KW-0472">Membrane</keyword>
<dbReference type="SMART" id="SM00563">
    <property type="entry name" value="PlsC"/>
    <property type="match status" value="1"/>
</dbReference>
<evidence type="ECO:0000313" key="14">
    <source>
        <dbReference type="EMBL" id="CAH7671700.1"/>
    </source>
</evidence>
<evidence type="ECO:0000256" key="3">
    <source>
        <dbReference type="ARBA" id="ARBA00022679"/>
    </source>
</evidence>
<dbReference type="GO" id="GO:0005741">
    <property type="term" value="C:mitochondrial outer membrane"/>
    <property type="evidence" value="ECO:0007669"/>
    <property type="project" value="UniProtKB-SubCell"/>
</dbReference>
<keyword evidence="5" id="KW-0999">Mitochondrion inner membrane</keyword>
<dbReference type="GO" id="GO:0047184">
    <property type="term" value="F:1-acylglycerophosphocholine O-acyltransferase activity"/>
    <property type="evidence" value="ECO:0007669"/>
    <property type="project" value="TreeGrafter"/>
</dbReference>
<comment type="caution">
    <text evidence="14">The sequence shown here is derived from an EMBL/GenBank/DDBJ whole genome shotgun (WGS) entry which is preliminary data.</text>
</comment>